<protein>
    <submittedName>
        <fullName evidence="2">Uncharacterized protein</fullName>
    </submittedName>
</protein>
<reference evidence="2" key="1">
    <citation type="submission" date="2022-11" db="UniProtKB">
        <authorList>
            <consortium name="WormBaseParasite"/>
        </authorList>
    </citation>
    <scope>IDENTIFICATION</scope>
</reference>
<name>A0A914RNG1_PAREQ</name>
<dbReference type="AlphaFoldDB" id="A0A914RNG1"/>
<organism evidence="1 2">
    <name type="scientific">Parascaris equorum</name>
    <name type="common">Equine roundworm</name>
    <dbReference type="NCBI Taxonomy" id="6256"/>
    <lineage>
        <taxon>Eukaryota</taxon>
        <taxon>Metazoa</taxon>
        <taxon>Ecdysozoa</taxon>
        <taxon>Nematoda</taxon>
        <taxon>Chromadorea</taxon>
        <taxon>Rhabditida</taxon>
        <taxon>Spirurina</taxon>
        <taxon>Ascaridomorpha</taxon>
        <taxon>Ascaridoidea</taxon>
        <taxon>Ascarididae</taxon>
        <taxon>Parascaris</taxon>
    </lineage>
</organism>
<dbReference type="Proteomes" id="UP000887564">
    <property type="component" value="Unplaced"/>
</dbReference>
<proteinExistence type="predicted"/>
<keyword evidence="1" id="KW-1185">Reference proteome</keyword>
<sequence>MIARYGDARARPRRVSATLVFGAQSVPGKLQGFGAGFFLFRYAWICQSLVAVVDWCRRLEESWMSCLFCRWWFAL</sequence>
<evidence type="ECO:0000313" key="2">
    <source>
        <dbReference type="WBParaSite" id="PEQ_0000343001-mRNA-1"/>
    </source>
</evidence>
<evidence type="ECO:0000313" key="1">
    <source>
        <dbReference type="Proteomes" id="UP000887564"/>
    </source>
</evidence>
<dbReference type="WBParaSite" id="PEQ_0000343001-mRNA-1">
    <property type="protein sequence ID" value="PEQ_0000343001-mRNA-1"/>
    <property type="gene ID" value="PEQ_0000343001"/>
</dbReference>
<accession>A0A914RNG1</accession>